<evidence type="ECO:0000256" key="2">
    <source>
        <dbReference type="ARBA" id="ARBA00023125"/>
    </source>
</evidence>
<evidence type="ECO:0000256" key="3">
    <source>
        <dbReference type="ARBA" id="ARBA00023163"/>
    </source>
</evidence>
<dbReference type="RefSeq" id="WP_261626715.1">
    <property type="nucleotide sequence ID" value="NZ_CAMAPC010000012.1"/>
</dbReference>
<protein>
    <recommendedName>
        <fullName evidence="5">HTH araC/xylS-type domain-containing protein</fullName>
    </recommendedName>
</protein>
<evidence type="ECO:0000256" key="4">
    <source>
        <dbReference type="SAM" id="Coils"/>
    </source>
</evidence>
<dbReference type="InterPro" id="IPR018060">
    <property type="entry name" value="HTH_AraC"/>
</dbReference>
<dbReference type="GO" id="GO:0005829">
    <property type="term" value="C:cytosol"/>
    <property type="evidence" value="ECO:0007669"/>
    <property type="project" value="TreeGrafter"/>
</dbReference>
<organism evidence="6 7">
    <name type="scientific">Pseudoalteromonas holothuriae</name>
    <dbReference type="NCBI Taxonomy" id="2963714"/>
    <lineage>
        <taxon>Bacteria</taxon>
        <taxon>Pseudomonadati</taxon>
        <taxon>Pseudomonadota</taxon>
        <taxon>Gammaproteobacteria</taxon>
        <taxon>Alteromonadales</taxon>
        <taxon>Pseudoalteromonadaceae</taxon>
        <taxon>Pseudoalteromonas</taxon>
    </lineage>
</organism>
<comment type="caution">
    <text evidence="6">The sequence shown here is derived from an EMBL/GenBank/DDBJ whole genome shotgun (WGS) entry which is preliminary data.</text>
</comment>
<gene>
    <name evidence="6" type="ORF">PSECIP111854_02944</name>
</gene>
<dbReference type="GO" id="GO:0000976">
    <property type="term" value="F:transcription cis-regulatory region binding"/>
    <property type="evidence" value="ECO:0007669"/>
    <property type="project" value="TreeGrafter"/>
</dbReference>
<dbReference type="PANTHER" id="PTHR47894">
    <property type="entry name" value="HTH-TYPE TRANSCRIPTIONAL REGULATOR GADX"/>
    <property type="match status" value="1"/>
</dbReference>
<dbReference type="GO" id="GO:0003700">
    <property type="term" value="F:DNA-binding transcription factor activity"/>
    <property type="evidence" value="ECO:0007669"/>
    <property type="project" value="InterPro"/>
</dbReference>
<keyword evidence="3" id="KW-0804">Transcription</keyword>
<feature type="coiled-coil region" evidence="4">
    <location>
        <begin position="271"/>
        <end position="298"/>
    </location>
</feature>
<dbReference type="InterPro" id="IPR009057">
    <property type="entry name" value="Homeodomain-like_sf"/>
</dbReference>
<keyword evidence="1" id="KW-0805">Transcription regulation</keyword>
<dbReference type="EMBL" id="CAMAPC010000012">
    <property type="protein sequence ID" value="CAH9062096.1"/>
    <property type="molecule type" value="Genomic_DNA"/>
</dbReference>
<reference evidence="6" key="1">
    <citation type="submission" date="2022-07" db="EMBL/GenBank/DDBJ databases">
        <authorList>
            <person name="Criscuolo A."/>
        </authorList>
    </citation>
    <scope>NUCLEOTIDE SEQUENCE</scope>
    <source>
        <strain evidence="6">CIP111854</strain>
    </source>
</reference>
<keyword evidence="2" id="KW-0238">DNA-binding</keyword>
<dbReference type="SMART" id="SM00342">
    <property type="entry name" value="HTH_ARAC"/>
    <property type="match status" value="1"/>
</dbReference>
<evidence type="ECO:0000313" key="6">
    <source>
        <dbReference type="EMBL" id="CAH9062096.1"/>
    </source>
</evidence>
<dbReference type="Pfam" id="PF12833">
    <property type="entry name" value="HTH_18"/>
    <property type="match status" value="1"/>
</dbReference>
<dbReference type="SUPFAM" id="SSF46689">
    <property type="entry name" value="Homeodomain-like"/>
    <property type="match status" value="1"/>
</dbReference>
<dbReference type="PROSITE" id="PS01124">
    <property type="entry name" value="HTH_ARAC_FAMILY_2"/>
    <property type="match status" value="1"/>
</dbReference>
<sequence length="349" mass="40474">MSRFFEINDSVFTAHSLILPIVEMASQRGIAPDKILKGSKLFYTDLNSHYKKISFAQLHTVIFNTTKLLSAEGISFLLSERLFHSMPSNALQALLHAAHLQQMFRVSQLRQFELFPYMFATSYRSPNQVHFVINFAISEPVLEVRCFFYELLAGLIECLLKWRFNTQPKTAVKQHKLHIRFPMEQPAYIEQFHSHLNSDYCFSQPAFMISLESIMLRQKHADSLPAMTRFYLKQPILSQPMIGFKQHISQLITQMPKATSEQIAQQLNISSATLKRKLKQHNTTLKTLKDELQKQQSLIYITERGYSNEQVATALAFNDITNFRRAFKRWTGKTPSELRACISKSITHY</sequence>
<evidence type="ECO:0000259" key="5">
    <source>
        <dbReference type="PROSITE" id="PS01124"/>
    </source>
</evidence>
<dbReference type="Gene3D" id="1.10.10.60">
    <property type="entry name" value="Homeodomain-like"/>
    <property type="match status" value="1"/>
</dbReference>
<keyword evidence="7" id="KW-1185">Reference proteome</keyword>
<name>A0A9W4R168_9GAMM</name>
<proteinExistence type="predicted"/>
<evidence type="ECO:0000256" key="1">
    <source>
        <dbReference type="ARBA" id="ARBA00023015"/>
    </source>
</evidence>
<dbReference type="AlphaFoldDB" id="A0A9W4R168"/>
<accession>A0A9W4R168</accession>
<dbReference type="Proteomes" id="UP001152467">
    <property type="component" value="Unassembled WGS sequence"/>
</dbReference>
<keyword evidence="4" id="KW-0175">Coiled coil</keyword>
<evidence type="ECO:0000313" key="7">
    <source>
        <dbReference type="Proteomes" id="UP001152467"/>
    </source>
</evidence>
<dbReference type="PANTHER" id="PTHR47894:SF1">
    <property type="entry name" value="HTH-TYPE TRANSCRIPTIONAL REGULATOR VQSM"/>
    <property type="match status" value="1"/>
</dbReference>
<feature type="domain" description="HTH araC/xylS-type" evidence="5">
    <location>
        <begin position="242"/>
        <end position="341"/>
    </location>
</feature>